<feature type="compositionally biased region" description="Low complexity" evidence="4">
    <location>
        <begin position="493"/>
        <end position="517"/>
    </location>
</feature>
<evidence type="ECO:0000313" key="8">
    <source>
        <dbReference type="WBParaSite" id="TTAC_0000814601-mRNA-1"/>
    </source>
</evidence>
<dbReference type="STRING" id="6205.A0A0R3X432"/>
<protein>
    <submittedName>
        <fullName evidence="8">GAR domain-containing protein</fullName>
    </submittedName>
</protein>
<evidence type="ECO:0000313" key="7">
    <source>
        <dbReference type="Proteomes" id="UP000274429"/>
    </source>
</evidence>
<feature type="compositionally biased region" description="Basic and acidic residues" evidence="4">
    <location>
        <begin position="473"/>
        <end position="487"/>
    </location>
</feature>
<proteinExistence type="predicted"/>
<evidence type="ECO:0000256" key="4">
    <source>
        <dbReference type="SAM" id="MobiDB-lite"/>
    </source>
</evidence>
<dbReference type="GO" id="GO:0008017">
    <property type="term" value="F:microtubule binding"/>
    <property type="evidence" value="ECO:0007669"/>
    <property type="project" value="InterPro"/>
</dbReference>
<organism evidence="8">
    <name type="scientific">Hydatigena taeniaeformis</name>
    <name type="common">Feline tapeworm</name>
    <name type="synonym">Taenia taeniaeformis</name>
    <dbReference type="NCBI Taxonomy" id="6205"/>
    <lineage>
        <taxon>Eukaryota</taxon>
        <taxon>Metazoa</taxon>
        <taxon>Spiralia</taxon>
        <taxon>Lophotrochozoa</taxon>
        <taxon>Platyhelminthes</taxon>
        <taxon>Cestoda</taxon>
        <taxon>Eucestoda</taxon>
        <taxon>Cyclophyllidea</taxon>
        <taxon>Taeniidae</taxon>
        <taxon>Hydatigera</taxon>
    </lineage>
</organism>
<dbReference type="Pfam" id="PF02187">
    <property type="entry name" value="GAS2"/>
    <property type="match status" value="1"/>
</dbReference>
<keyword evidence="2" id="KW-0963">Cytoplasm</keyword>
<comment type="subcellular location">
    <subcellularLocation>
        <location evidence="1">Cytoplasm</location>
        <location evidence="1">Cytoskeleton</location>
    </subcellularLocation>
</comment>
<dbReference type="Gene3D" id="1.10.418.10">
    <property type="entry name" value="Calponin-like domain"/>
    <property type="match status" value="1"/>
</dbReference>
<dbReference type="WBParaSite" id="TTAC_0000814601-mRNA-1">
    <property type="protein sequence ID" value="TTAC_0000814601-mRNA-1"/>
    <property type="gene ID" value="TTAC_0000814601"/>
</dbReference>
<dbReference type="Proteomes" id="UP000274429">
    <property type="component" value="Unassembled WGS sequence"/>
</dbReference>
<keyword evidence="7" id="KW-1185">Reference proteome</keyword>
<dbReference type="GO" id="GO:0008093">
    <property type="term" value="F:cytoskeletal anchor activity"/>
    <property type="evidence" value="ECO:0007669"/>
    <property type="project" value="TreeGrafter"/>
</dbReference>
<dbReference type="InterPro" id="IPR036534">
    <property type="entry name" value="GAR_dom_sf"/>
</dbReference>
<dbReference type="AlphaFoldDB" id="A0A0R3X432"/>
<feature type="domain" description="GAR" evidence="5">
    <location>
        <begin position="579"/>
        <end position="649"/>
    </location>
</feature>
<dbReference type="SUPFAM" id="SSF143575">
    <property type="entry name" value="GAS2 domain-like"/>
    <property type="match status" value="1"/>
</dbReference>
<dbReference type="PANTHER" id="PTHR46756:SF18">
    <property type="entry name" value="GAS2-LIKE PROTEIN PICKLED EGGS"/>
    <property type="match status" value="1"/>
</dbReference>
<dbReference type="PANTHER" id="PTHR46756">
    <property type="entry name" value="TRANSGELIN"/>
    <property type="match status" value="1"/>
</dbReference>
<feature type="region of interest" description="Disordered" evidence="4">
    <location>
        <begin position="320"/>
        <end position="347"/>
    </location>
</feature>
<feature type="compositionally biased region" description="Polar residues" evidence="4">
    <location>
        <begin position="441"/>
        <end position="457"/>
    </location>
</feature>
<dbReference type="PROSITE" id="PS51460">
    <property type="entry name" value="GAR"/>
    <property type="match status" value="1"/>
</dbReference>
<feature type="region of interest" description="Disordered" evidence="4">
    <location>
        <begin position="402"/>
        <end position="548"/>
    </location>
</feature>
<evidence type="ECO:0000313" key="6">
    <source>
        <dbReference type="EMBL" id="VDM32634.1"/>
    </source>
</evidence>
<dbReference type="GO" id="GO:0005884">
    <property type="term" value="C:actin filament"/>
    <property type="evidence" value="ECO:0007669"/>
    <property type="project" value="TreeGrafter"/>
</dbReference>
<evidence type="ECO:0000259" key="5">
    <source>
        <dbReference type="PROSITE" id="PS51460"/>
    </source>
</evidence>
<dbReference type="OrthoDB" id="2250192at2759"/>
<dbReference type="SUPFAM" id="SSF47576">
    <property type="entry name" value="Calponin-homology domain, CH-domain"/>
    <property type="match status" value="1"/>
</dbReference>
<dbReference type="InterPro" id="IPR003108">
    <property type="entry name" value="GAR_dom"/>
</dbReference>
<dbReference type="GO" id="GO:0051015">
    <property type="term" value="F:actin filament binding"/>
    <property type="evidence" value="ECO:0007669"/>
    <property type="project" value="TreeGrafter"/>
</dbReference>
<reference evidence="8" key="1">
    <citation type="submission" date="2017-02" db="UniProtKB">
        <authorList>
            <consortium name="WormBaseParasite"/>
        </authorList>
    </citation>
    <scope>IDENTIFICATION</scope>
</reference>
<dbReference type="SMART" id="SM00243">
    <property type="entry name" value="GAS2"/>
    <property type="match status" value="1"/>
</dbReference>
<keyword evidence="3" id="KW-0206">Cytoskeleton</keyword>
<dbReference type="GO" id="GO:0051764">
    <property type="term" value="P:actin crosslink formation"/>
    <property type="evidence" value="ECO:0007669"/>
    <property type="project" value="TreeGrafter"/>
</dbReference>
<dbReference type="InterPro" id="IPR036872">
    <property type="entry name" value="CH_dom_sf"/>
</dbReference>
<feature type="region of interest" description="Disordered" evidence="4">
    <location>
        <begin position="365"/>
        <end position="387"/>
    </location>
</feature>
<dbReference type="EMBL" id="UYWX01020453">
    <property type="protein sequence ID" value="VDM32634.1"/>
    <property type="molecule type" value="Genomic_DNA"/>
</dbReference>
<gene>
    <name evidence="6" type="ORF">TTAC_LOCUS8131</name>
</gene>
<feature type="region of interest" description="Disordered" evidence="4">
    <location>
        <begin position="259"/>
        <end position="288"/>
    </location>
</feature>
<name>A0A0R3X432_HYDTA</name>
<sequence>MCVIREDICDWLQRYVFSEAQVAPLDDPCDLLERLKSGVWLARLAHKLHFKVVLAANLPRTRGVKVTSREHKLYASLRGTGPSNALGQLTAENLPAFSQPLKHAAESRLSESDVATRGFAPVPLDHSSFGSTPTLNDFGMRLRNHWTARGNISAFLEWCHGLGISETVLFETTGLVNRTEEKNVLLTLMDLARLASRFGLAELPELVRMEREIEALEAAAAAAAARTSSSVGTLAEEHTKVDASVYASRVAERKLSMTSLATSPSHSPNFASSSLSSPSSENDFYDSSIASTNTEPVVRYCSTNTVGTTAVEVLVDVSTEADEASREDKSLNGGKTDSSTLVERMSLDGTSTTATNIAMMSDATDASCQAKTRNKSRGLSAGRKSTNNNANTVTVFVDIGENGDAVNKPTRTATLPPLKGSQTTPRAKPRAVRKTPLPKNNFGTNSRVDVVKRSTSAADLRDLGKSQSKRRNTREGRDGTTQRERLTKSQVETKAAATANKTASASQQTRSRSQVRAPLADRNQVGRTATAKSQPPHPPTSASSKLSSGFASHSSSCSDLAAEVDVSWAEFYFHPDLPRDWKKLVYFVRKQTAHCTCCARNRLIRLDEGRYQMGSRIYYIRRFHAHVMVRVGGGWLTLRQFLDRYDPCRQKEGELQSITSSNAHINGEVGTTVRVPASDILKEWPSEEVLKTNSR</sequence>
<evidence type="ECO:0000256" key="1">
    <source>
        <dbReference type="ARBA" id="ARBA00004245"/>
    </source>
</evidence>
<evidence type="ECO:0000256" key="3">
    <source>
        <dbReference type="ARBA" id="ARBA00023212"/>
    </source>
</evidence>
<accession>A0A0R3X432</accession>
<evidence type="ECO:0000256" key="2">
    <source>
        <dbReference type="ARBA" id="ARBA00022490"/>
    </source>
</evidence>
<reference evidence="6 7" key="2">
    <citation type="submission" date="2018-11" db="EMBL/GenBank/DDBJ databases">
        <authorList>
            <consortium name="Pathogen Informatics"/>
        </authorList>
    </citation>
    <scope>NUCLEOTIDE SEQUENCE [LARGE SCALE GENOMIC DNA]</scope>
</reference>
<dbReference type="Gene3D" id="3.30.920.20">
    <property type="entry name" value="Gas2-like domain"/>
    <property type="match status" value="1"/>
</dbReference>
<feature type="compositionally biased region" description="Low complexity" evidence="4">
    <location>
        <begin position="263"/>
        <end position="280"/>
    </location>
</feature>